<dbReference type="SMART" id="SM00906">
    <property type="entry name" value="Fungal_trans"/>
    <property type="match status" value="1"/>
</dbReference>
<dbReference type="InterPro" id="IPR020946">
    <property type="entry name" value="Flavin_mOase-like"/>
</dbReference>
<dbReference type="Gene3D" id="3.50.50.60">
    <property type="entry name" value="FAD/NAD(P)-binding domain"/>
    <property type="match status" value="2"/>
</dbReference>
<dbReference type="Gene3D" id="3.40.50.720">
    <property type="entry name" value="NAD(P)-binding Rossmann-like Domain"/>
    <property type="match status" value="1"/>
</dbReference>
<dbReference type="InterPro" id="IPR051209">
    <property type="entry name" value="FAD-bind_Monooxygenase_sf"/>
</dbReference>
<dbReference type="InterPro" id="IPR036188">
    <property type="entry name" value="FAD/NAD-bd_sf"/>
</dbReference>
<dbReference type="RefSeq" id="XP_022513186.1">
    <property type="nucleotide sequence ID" value="XM_022654586.1"/>
</dbReference>
<dbReference type="Proteomes" id="UP000077002">
    <property type="component" value="Unassembled WGS sequence"/>
</dbReference>
<comment type="cofactor">
    <cofactor evidence="1">
        <name>FAD</name>
        <dbReference type="ChEBI" id="CHEBI:57692"/>
    </cofactor>
</comment>
<dbReference type="GeneID" id="34599783"/>
<dbReference type="EMBL" id="LVKK01000026">
    <property type="protein sequence ID" value="OAG41234.1"/>
    <property type="molecule type" value="Genomic_DNA"/>
</dbReference>
<evidence type="ECO:0000256" key="5">
    <source>
        <dbReference type="ARBA" id="ARBA00023002"/>
    </source>
</evidence>
<evidence type="ECO:0000313" key="9">
    <source>
        <dbReference type="EMBL" id="OAG41234.1"/>
    </source>
</evidence>
<dbReference type="SUPFAM" id="SSF51735">
    <property type="entry name" value="NAD(P)-binding Rossmann-fold domains"/>
    <property type="match status" value="1"/>
</dbReference>
<dbReference type="GO" id="GO:0050661">
    <property type="term" value="F:NADP binding"/>
    <property type="evidence" value="ECO:0007669"/>
    <property type="project" value="InterPro"/>
</dbReference>
<accession>A0A177FAI0</accession>
<reference evidence="9 10" key="1">
    <citation type="submission" date="2016-03" db="EMBL/GenBank/DDBJ databases">
        <title>Draft genome sequence of the Fonsecaea monophora CBS 269.37.</title>
        <authorList>
            <person name="Bombassaro A."/>
            <person name="Vinicius W.A."/>
            <person name="De Hoog S."/>
            <person name="Sun J."/>
            <person name="Souza E.M."/>
            <person name="Raittz R.T."/>
            <person name="Costa F."/>
            <person name="Leao A.C."/>
            <person name="Tadra-Sfeir M.Z."/>
            <person name="Baura V."/>
            <person name="Balsanelli E."/>
            <person name="Pedrosa F.O."/>
            <person name="Moreno L.F."/>
            <person name="Steffens M.B."/>
            <person name="Xi L."/>
            <person name="Bocca A.L."/>
            <person name="Felipe M.S."/>
            <person name="Teixeira M."/>
            <person name="Telles Filho F.Q."/>
            <person name="Azevedo C.M."/>
            <person name="Gomes R."/>
            <person name="Vicente V.A."/>
        </authorList>
    </citation>
    <scope>NUCLEOTIDE SEQUENCE [LARGE SCALE GENOMIC DNA]</scope>
    <source>
        <strain evidence="9 10">CBS 269.37</strain>
    </source>
</reference>
<dbReference type="GO" id="GO:0003677">
    <property type="term" value="F:DNA binding"/>
    <property type="evidence" value="ECO:0007669"/>
    <property type="project" value="InterPro"/>
</dbReference>
<dbReference type="InterPro" id="IPR036291">
    <property type="entry name" value="NAD(P)-bd_dom_sf"/>
</dbReference>
<evidence type="ECO:0000256" key="3">
    <source>
        <dbReference type="ARBA" id="ARBA00022630"/>
    </source>
</evidence>
<keyword evidence="5" id="KW-0560">Oxidoreductase</keyword>
<evidence type="ECO:0000259" key="8">
    <source>
        <dbReference type="SMART" id="SM00906"/>
    </source>
</evidence>
<dbReference type="InterPro" id="IPR002347">
    <property type="entry name" value="SDR_fam"/>
</dbReference>
<dbReference type="GO" id="GO:0006351">
    <property type="term" value="P:DNA-templated transcription"/>
    <property type="evidence" value="ECO:0007669"/>
    <property type="project" value="InterPro"/>
</dbReference>
<keyword evidence="10" id="KW-1185">Reference proteome</keyword>
<dbReference type="OrthoDB" id="5121955at2759"/>
<evidence type="ECO:0000256" key="2">
    <source>
        <dbReference type="ARBA" id="ARBA00010139"/>
    </source>
</evidence>
<keyword evidence="6" id="KW-0539">Nucleus</keyword>
<comment type="similarity">
    <text evidence="2">Belongs to the FAD-binding monooxygenase family.</text>
</comment>
<dbReference type="PANTHER" id="PTHR42877">
    <property type="entry name" value="L-ORNITHINE N(5)-MONOOXYGENASE-RELATED"/>
    <property type="match status" value="1"/>
</dbReference>
<proteinExistence type="inferred from homology"/>
<evidence type="ECO:0000256" key="7">
    <source>
        <dbReference type="SAM" id="MobiDB-lite"/>
    </source>
</evidence>
<gene>
    <name evidence="9" type="ORF">AYO21_04614</name>
</gene>
<feature type="region of interest" description="Disordered" evidence="7">
    <location>
        <begin position="883"/>
        <end position="911"/>
    </location>
</feature>
<evidence type="ECO:0000256" key="1">
    <source>
        <dbReference type="ARBA" id="ARBA00001974"/>
    </source>
</evidence>
<evidence type="ECO:0000256" key="6">
    <source>
        <dbReference type="ARBA" id="ARBA00023242"/>
    </source>
</evidence>
<dbReference type="PRINTS" id="PR00081">
    <property type="entry name" value="GDHRDH"/>
</dbReference>
<dbReference type="PANTHER" id="PTHR42877:SF7">
    <property type="entry name" value="FLAVIN-BINDING MONOOXYGENASE-RELATED"/>
    <property type="match status" value="1"/>
</dbReference>
<dbReference type="CDD" id="cd12148">
    <property type="entry name" value="fungal_TF_MHR"/>
    <property type="match status" value="1"/>
</dbReference>
<organism evidence="9 10">
    <name type="scientific">Fonsecaea monophora</name>
    <dbReference type="NCBI Taxonomy" id="254056"/>
    <lineage>
        <taxon>Eukaryota</taxon>
        <taxon>Fungi</taxon>
        <taxon>Dikarya</taxon>
        <taxon>Ascomycota</taxon>
        <taxon>Pezizomycotina</taxon>
        <taxon>Eurotiomycetes</taxon>
        <taxon>Chaetothyriomycetidae</taxon>
        <taxon>Chaetothyriales</taxon>
        <taxon>Herpotrichiellaceae</taxon>
        <taxon>Fonsecaea</taxon>
    </lineage>
</organism>
<dbReference type="InterPro" id="IPR007219">
    <property type="entry name" value="XnlR_reg_dom"/>
</dbReference>
<keyword evidence="4" id="KW-0274">FAD</keyword>
<feature type="domain" description="Xylanolytic transcriptional activator regulatory" evidence="8">
    <location>
        <begin position="1126"/>
        <end position="1200"/>
    </location>
</feature>
<dbReference type="GO" id="GO:0004499">
    <property type="term" value="F:N,N-dimethylaniline monooxygenase activity"/>
    <property type="evidence" value="ECO:0007669"/>
    <property type="project" value="InterPro"/>
</dbReference>
<dbReference type="Pfam" id="PF00106">
    <property type="entry name" value="adh_short"/>
    <property type="match status" value="1"/>
</dbReference>
<dbReference type="GO" id="GO:0050660">
    <property type="term" value="F:flavin adenine dinucleotide binding"/>
    <property type="evidence" value="ECO:0007669"/>
    <property type="project" value="InterPro"/>
</dbReference>
<comment type="caution">
    <text evidence="9">The sequence shown here is derived from an EMBL/GenBank/DDBJ whole genome shotgun (WGS) entry which is preliminary data.</text>
</comment>
<keyword evidence="3" id="KW-0285">Flavoprotein</keyword>
<dbReference type="GO" id="GO:0008270">
    <property type="term" value="F:zinc ion binding"/>
    <property type="evidence" value="ECO:0007669"/>
    <property type="project" value="InterPro"/>
</dbReference>
<sequence>MAPGIVTDESIPDTPGDVLEAVVNYAKKVPKADETGYVIPDTYLGARRPIKILIIGFGAAAINIVHAIGQQKDNNVVVQCYEKNDEVGASRQLYVFVALKAGLDQLEILGYFKDIVDKHHMQGFVKLRHAVSGAWWNEETGKWKIKITPNGNEEAAFYDEGEVLINATGVLNNWKWPAVPGVEKFKNKVHSAAWDDTVDLDDKVVGIIGNGSSAVQIIPAIFPRVKKMISYQRSSTWITAGFAQKYAGENGANFNYTEEQKAEFAANPAKYLHYRKMVEEELNQRFKFIINGSEEQAEALAFARQEMAKKLSGRKDLIEKMVPTNYAVGCRRPTPGNGYLECLTNDEKCEVTFSPIQEITEDSIITTDGKERKIDVLVCATGFDVSFRPRYPIVGKRGIDLRDAWKDQPYTYLSATVPDFPNYFMINGPFGPYGHGSILPVIEIITRYLEKFVEKLQTEDVKYFAPKMEAVEDFRRHRELFLKRTAWSSPCRSWFKGGTVDGPIMMWPGSRLHFFEAMAKPRYESEEMSTSHSDPNAVDCSVEADRSKLKGKTAIITGGANGIGAVYARSLASAGAYVMIGDLDDRRAAEIASSYPGQIWTSHCDVTNWEDQAKMFEETLAKSPSGRVDIVVANAGISGQDPVFVDDSTAPTPQKPNLKILDINLIGVFYTIKLALFYFRKQFNAAVSAGNEGPDSSLVLQGSLAGYVDQPGSPQYNASKFGLRGTMRCLRRTSLQHGTRVNYIAPWYIKTDIISDAVAERITSKGAVFASIDDAGEALVRIASDTSVQDGLQAPLKPKPTSIDQAQPVVEAATRLPGASISSDYGVRNHGLQGTAYIQDEAQRELIDFPTVDSSSSGVKSSAGGGASNAFESNVWSGPLEAVRQTSEGHSAPSWGSARPEHSAQPTTTSTVKARPRRYFVYSGDTLSHSFLPHMTGHRRFKRSSRLVPETGQSTCTSLSSEPFPVATCPSRRWEPKILQPTTSGDTVFGHLNSVDTFYLTRLKNILYFPETSVARMFFLAFREHVLPTCPVTDRYELNEIYENFVNGHITCPMLLHSIFFSSSQYVSQDALTSAGFDSLHEAKAYFYERATLLYALNCEYDQLRIIQALLFVSMWWSDFSEEKGTKYWISCAANLALAIGLHKAVPAAARLSQQERSMWRRTFWTVYSRDCNASVAMGRPLTINSKEIDVEELSDADFYERREASPLGRYPGSEAEALVDFTEYSSTQVFYAVRTARQAALLDRTIIVDLNHALGSEDAIRELYECQREITILRTELSSYIASQADGGAKDGTPVPTEMRWIMFLQLSTERTLSIVCRYLRRHLEKSQAWDATCSHKVSEIRAELVRAAARTLNLYEELLNSDCLRYSPNFLNTPIFGAMVTYAEIIKEAREKGRVDRIATNKYQLGTMILEEMESFWPASAWACSLFKILAEKDFLPLRILPHASRWQSLNRVAKKWEPKLEPASTKMVVEEDANFFLNFNANSTLEAMFSDDLFDPQTWYAAI</sequence>
<dbReference type="Pfam" id="PF04082">
    <property type="entry name" value="Fungal_trans"/>
    <property type="match status" value="1"/>
</dbReference>
<protein>
    <recommendedName>
        <fullName evidence="8">Xylanolytic transcriptional activator regulatory domain-containing protein</fullName>
    </recommendedName>
</protein>
<dbReference type="SUPFAM" id="SSF51905">
    <property type="entry name" value="FAD/NAD(P)-binding domain"/>
    <property type="match status" value="3"/>
</dbReference>
<dbReference type="Pfam" id="PF00743">
    <property type="entry name" value="FMO-like"/>
    <property type="match status" value="1"/>
</dbReference>
<evidence type="ECO:0000256" key="4">
    <source>
        <dbReference type="ARBA" id="ARBA00022827"/>
    </source>
</evidence>
<evidence type="ECO:0000313" key="10">
    <source>
        <dbReference type="Proteomes" id="UP000077002"/>
    </source>
</evidence>
<name>A0A177FAI0_9EURO</name>